<keyword evidence="4" id="KW-1185">Reference proteome</keyword>
<keyword evidence="1" id="KW-1133">Transmembrane helix</keyword>
<dbReference type="InterPro" id="IPR036779">
    <property type="entry name" value="LysM_dom_sf"/>
</dbReference>
<protein>
    <recommendedName>
        <fullName evidence="2">LysM domain-containing protein</fullName>
    </recommendedName>
</protein>
<dbReference type="Gene3D" id="3.10.350.10">
    <property type="entry name" value="LysM domain"/>
    <property type="match status" value="1"/>
</dbReference>
<dbReference type="RefSeq" id="WP_344881469.1">
    <property type="nucleotide sequence ID" value="NZ_BAABCJ010000002.1"/>
</dbReference>
<evidence type="ECO:0000313" key="4">
    <source>
        <dbReference type="Proteomes" id="UP001501536"/>
    </source>
</evidence>
<dbReference type="SUPFAM" id="SSF54106">
    <property type="entry name" value="LysM domain"/>
    <property type="match status" value="1"/>
</dbReference>
<name>A0ABP7D6I8_9MICC</name>
<evidence type="ECO:0000313" key="3">
    <source>
        <dbReference type="EMBL" id="GAA3700318.1"/>
    </source>
</evidence>
<dbReference type="EMBL" id="BAABCJ010000002">
    <property type="protein sequence ID" value="GAA3700318.1"/>
    <property type="molecule type" value="Genomic_DNA"/>
</dbReference>
<reference evidence="4" key="1">
    <citation type="journal article" date="2019" name="Int. J. Syst. Evol. Microbiol.">
        <title>The Global Catalogue of Microorganisms (GCM) 10K type strain sequencing project: providing services to taxonomists for standard genome sequencing and annotation.</title>
        <authorList>
            <consortium name="The Broad Institute Genomics Platform"/>
            <consortium name="The Broad Institute Genome Sequencing Center for Infectious Disease"/>
            <person name="Wu L."/>
            <person name="Ma J."/>
        </authorList>
    </citation>
    <scope>NUCLEOTIDE SEQUENCE [LARGE SCALE GENOMIC DNA]</scope>
    <source>
        <strain evidence="4">JCM 16961</strain>
    </source>
</reference>
<organism evidence="3 4">
    <name type="scientific">Zhihengliuella alba</name>
    <dbReference type="NCBI Taxonomy" id="547018"/>
    <lineage>
        <taxon>Bacteria</taxon>
        <taxon>Bacillati</taxon>
        <taxon>Actinomycetota</taxon>
        <taxon>Actinomycetes</taxon>
        <taxon>Micrococcales</taxon>
        <taxon>Micrococcaceae</taxon>
        <taxon>Zhihengliuella</taxon>
    </lineage>
</organism>
<feature type="transmembrane region" description="Helical" evidence="1">
    <location>
        <begin position="24"/>
        <end position="45"/>
    </location>
</feature>
<dbReference type="CDD" id="cd00118">
    <property type="entry name" value="LysM"/>
    <property type="match status" value="1"/>
</dbReference>
<proteinExistence type="predicted"/>
<keyword evidence="1" id="KW-0472">Membrane</keyword>
<dbReference type="PROSITE" id="PS51782">
    <property type="entry name" value="LYSM"/>
    <property type="match status" value="1"/>
</dbReference>
<comment type="caution">
    <text evidence="3">The sequence shown here is derived from an EMBL/GenBank/DDBJ whole genome shotgun (WGS) entry which is preliminary data.</text>
</comment>
<sequence>MTTMALANQAATEAPLRLTRRGRFVLIGLPLLLVAAAGLMLLGLWTAPVSAAGSGDASPVQYESVTALEGDTLWSLALEFVPGADPRIVVDEIVELNDLPGNTVHAGQEIYLPVAD</sequence>
<evidence type="ECO:0000256" key="1">
    <source>
        <dbReference type="SAM" id="Phobius"/>
    </source>
</evidence>
<accession>A0ABP7D6I8</accession>
<gene>
    <name evidence="3" type="ORF">GCM10022377_11860</name>
</gene>
<dbReference type="Pfam" id="PF01476">
    <property type="entry name" value="LysM"/>
    <property type="match status" value="1"/>
</dbReference>
<dbReference type="InterPro" id="IPR018392">
    <property type="entry name" value="LysM"/>
</dbReference>
<dbReference type="Proteomes" id="UP001501536">
    <property type="component" value="Unassembled WGS sequence"/>
</dbReference>
<feature type="domain" description="LysM" evidence="2">
    <location>
        <begin position="63"/>
        <end position="112"/>
    </location>
</feature>
<evidence type="ECO:0000259" key="2">
    <source>
        <dbReference type="PROSITE" id="PS51782"/>
    </source>
</evidence>
<keyword evidence="1" id="KW-0812">Transmembrane</keyword>